<dbReference type="AlphaFoldDB" id="A0AAD6QPQ8"/>
<gene>
    <name evidence="2" type="ORF">NC653_017238</name>
</gene>
<protein>
    <submittedName>
        <fullName evidence="2">Uncharacterized protein</fullName>
    </submittedName>
</protein>
<keyword evidence="3" id="KW-1185">Reference proteome</keyword>
<dbReference type="Proteomes" id="UP001164929">
    <property type="component" value="Chromosome 6"/>
</dbReference>
<comment type="caution">
    <text evidence="2">The sequence shown here is derived from an EMBL/GenBank/DDBJ whole genome shotgun (WGS) entry which is preliminary data.</text>
</comment>
<sequence length="31" mass="3271">MGLKYGSGKTVAQVQSKKNSSLVTPRLAIAH</sequence>
<feature type="region of interest" description="Disordered" evidence="1">
    <location>
        <begin position="1"/>
        <end position="31"/>
    </location>
</feature>
<accession>A0AAD6QPQ8</accession>
<evidence type="ECO:0000313" key="3">
    <source>
        <dbReference type="Proteomes" id="UP001164929"/>
    </source>
</evidence>
<evidence type="ECO:0000256" key="1">
    <source>
        <dbReference type="SAM" id="MobiDB-lite"/>
    </source>
</evidence>
<feature type="compositionally biased region" description="Polar residues" evidence="1">
    <location>
        <begin position="10"/>
        <end position="23"/>
    </location>
</feature>
<proteinExistence type="predicted"/>
<name>A0AAD6QPQ8_9ROSI</name>
<evidence type="ECO:0000313" key="2">
    <source>
        <dbReference type="EMBL" id="KAJ6994349.1"/>
    </source>
</evidence>
<reference evidence="2" key="1">
    <citation type="journal article" date="2023" name="Mol. Ecol. Resour.">
        <title>Chromosome-level genome assembly of a triploid poplar Populus alba 'Berolinensis'.</title>
        <authorList>
            <person name="Chen S."/>
            <person name="Yu Y."/>
            <person name="Wang X."/>
            <person name="Wang S."/>
            <person name="Zhang T."/>
            <person name="Zhou Y."/>
            <person name="He R."/>
            <person name="Meng N."/>
            <person name="Wang Y."/>
            <person name="Liu W."/>
            <person name="Liu Z."/>
            <person name="Liu J."/>
            <person name="Guo Q."/>
            <person name="Huang H."/>
            <person name="Sederoff R.R."/>
            <person name="Wang G."/>
            <person name="Qu G."/>
            <person name="Chen S."/>
        </authorList>
    </citation>
    <scope>NUCLEOTIDE SEQUENCE</scope>
    <source>
        <strain evidence="2">SC-2020</strain>
    </source>
</reference>
<dbReference type="EMBL" id="JAQIZT010000006">
    <property type="protein sequence ID" value="KAJ6994349.1"/>
    <property type="molecule type" value="Genomic_DNA"/>
</dbReference>
<organism evidence="2 3">
    <name type="scientific">Populus alba x Populus x berolinensis</name>
    <dbReference type="NCBI Taxonomy" id="444605"/>
    <lineage>
        <taxon>Eukaryota</taxon>
        <taxon>Viridiplantae</taxon>
        <taxon>Streptophyta</taxon>
        <taxon>Embryophyta</taxon>
        <taxon>Tracheophyta</taxon>
        <taxon>Spermatophyta</taxon>
        <taxon>Magnoliopsida</taxon>
        <taxon>eudicotyledons</taxon>
        <taxon>Gunneridae</taxon>
        <taxon>Pentapetalae</taxon>
        <taxon>rosids</taxon>
        <taxon>fabids</taxon>
        <taxon>Malpighiales</taxon>
        <taxon>Salicaceae</taxon>
        <taxon>Saliceae</taxon>
        <taxon>Populus</taxon>
    </lineage>
</organism>